<dbReference type="AlphaFoldDB" id="A0A7S2W137"/>
<name>A0A7S2W137_9STRA</name>
<evidence type="ECO:0000313" key="2">
    <source>
        <dbReference type="EMBL" id="CAD9660588.1"/>
    </source>
</evidence>
<protein>
    <submittedName>
        <fullName evidence="2">Uncharacterized protein</fullName>
    </submittedName>
</protein>
<evidence type="ECO:0000256" key="1">
    <source>
        <dbReference type="SAM" id="MobiDB-lite"/>
    </source>
</evidence>
<gene>
    <name evidence="2" type="ORF">RMAR1173_LOCUS560</name>
</gene>
<dbReference type="EMBL" id="HBHJ01000840">
    <property type="protein sequence ID" value="CAD9660588.1"/>
    <property type="molecule type" value="Transcribed_RNA"/>
</dbReference>
<organism evidence="2">
    <name type="scientific">Rhizochromulina marina</name>
    <dbReference type="NCBI Taxonomy" id="1034831"/>
    <lineage>
        <taxon>Eukaryota</taxon>
        <taxon>Sar</taxon>
        <taxon>Stramenopiles</taxon>
        <taxon>Ochrophyta</taxon>
        <taxon>Dictyochophyceae</taxon>
        <taxon>Rhizochromulinales</taxon>
        <taxon>Rhizochromulina</taxon>
    </lineage>
</organism>
<reference evidence="2" key="1">
    <citation type="submission" date="2021-01" db="EMBL/GenBank/DDBJ databases">
        <authorList>
            <person name="Corre E."/>
            <person name="Pelletier E."/>
            <person name="Niang G."/>
            <person name="Scheremetjew M."/>
            <person name="Finn R."/>
            <person name="Kale V."/>
            <person name="Holt S."/>
            <person name="Cochrane G."/>
            <person name="Meng A."/>
            <person name="Brown T."/>
            <person name="Cohen L."/>
        </authorList>
    </citation>
    <scope>NUCLEOTIDE SEQUENCE</scope>
    <source>
        <strain evidence="2">CCMP1243</strain>
    </source>
</reference>
<feature type="region of interest" description="Disordered" evidence="1">
    <location>
        <begin position="66"/>
        <end position="104"/>
    </location>
</feature>
<accession>A0A7S2W137</accession>
<sequence length="104" mass="11488">MAESMLEQLDDVVARVPDPVFLVVCTKAELLTPEWRDAVLQHLTRRLEDWEERRCKFAAEHFKVASPAEASGGGGGGNIPRLHSGHRTGPEVTETPVPRQTSSQ</sequence>
<proteinExistence type="predicted"/>